<evidence type="ECO:0000256" key="3">
    <source>
        <dbReference type="ARBA" id="ARBA00022692"/>
    </source>
</evidence>
<dbReference type="InterPro" id="IPR000182">
    <property type="entry name" value="GNAT_dom"/>
</dbReference>
<dbReference type="Gene3D" id="3.40.630.30">
    <property type="match status" value="1"/>
</dbReference>
<feature type="domain" description="N-acetyltransferase" evidence="10">
    <location>
        <begin position="1"/>
        <end position="143"/>
    </location>
</feature>
<evidence type="ECO:0000256" key="1">
    <source>
        <dbReference type="ARBA" id="ARBA00004370"/>
    </source>
</evidence>
<dbReference type="CDD" id="cd04301">
    <property type="entry name" value="NAT_SF"/>
    <property type="match status" value="1"/>
</dbReference>
<dbReference type="PROSITE" id="PS51186">
    <property type="entry name" value="GNAT"/>
    <property type="match status" value="1"/>
</dbReference>
<keyword evidence="2" id="KW-0808">Transferase</keyword>
<accession>A0A1M5HIX8</accession>
<dbReference type="Pfam" id="PF00583">
    <property type="entry name" value="Acetyltransf_1"/>
    <property type="match status" value="1"/>
</dbReference>
<dbReference type="Proteomes" id="UP000184368">
    <property type="component" value="Unassembled WGS sequence"/>
</dbReference>
<protein>
    <recommendedName>
        <fullName evidence="9">Probable N-acetyltransferase 14</fullName>
    </recommendedName>
</protein>
<name>A0A1M5HIX8_9BACT</name>
<sequence>MIFKTIAHLSDAYNEMLELRVRVLLSPIGIPASYIIPEKEARDFLLGAYDNDKLVGCCILTDRGNAQVQLRQMAVDTSVQGTGVGAELIRYAEKVAKENGFRTLFMHARNPVIGFYEKCGYKIVGAEFFEVDLGHHRMEKEIGA</sequence>
<dbReference type="OrthoDB" id="2352823at2"/>
<evidence type="ECO:0000259" key="10">
    <source>
        <dbReference type="PROSITE" id="PS51186"/>
    </source>
</evidence>
<dbReference type="InterPro" id="IPR050769">
    <property type="entry name" value="NAT_camello-type"/>
</dbReference>
<keyword evidence="6" id="KW-0012">Acyltransferase</keyword>
<dbReference type="EMBL" id="FQUO01000019">
    <property type="protein sequence ID" value="SHG15895.1"/>
    <property type="molecule type" value="Genomic_DNA"/>
</dbReference>
<dbReference type="GO" id="GO:0008080">
    <property type="term" value="F:N-acetyltransferase activity"/>
    <property type="evidence" value="ECO:0007669"/>
    <property type="project" value="InterPro"/>
</dbReference>
<evidence type="ECO:0000256" key="8">
    <source>
        <dbReference type="ARBA" id="ARBA00038470"/>
    </source>
</evidence>
<comment type="function">
    <text evidence="7">Probable acetyltransferase.</text>
</comment>
<evidence type="ECO:0000256" key="6">
    <source>
        <dbReference type="ARBA" id="ARBA00023315"/>
    </source>
</evidence>
<gene>
    <name evidence="11" type="ORF">SAMN05444008_11975</name>
</gene>
<evidence type="ECO:0000256" key="9">
    <source>
        <dbReference type="ARBA" id="ARBA00040241"/>
    </source>
</evidence>
<dbReference type="AlphaFoldDB" id="A0A1M5HIX8"/>
<dbReference type="PANTHER" id="PTHR13947:SF51">
    <property type="entry name" value="N-ACETYLTRANSFERASE 14-RELATED"/>
    <property type="match status" value="1"/>
</dbReference>
<evidence type="ECO:0000256" key="7">
    <source>
        <dbReference type="ARBA" id="ARBA00037582"/>
    </source>
</evidence>
<evidence type="ECO:0000256" key="4">
    <source>
        <dbReference type="ARBA" id="ARBA00022989"/>
    </source>
</evidence>
<evidence type="ECO:0000256" key="2">
    <source>
        <dbReference type="ARBA" id="ARBA00022679"/>
    </source>
</evidence>
<dbReference type="InterPro" id="IPR016181">
    <property type="entry name" value="Acyl_CoA_acyltransferase"/>
</dbReference>
<evidence type="ECO:0000313" key="11">
    <source>
        <dbReference type="EMBL" id="SHG15895.1"/>
    </source>
</evidence>
<evidence type="ECO:0000313" key="12">
    <source>
        <dbReference type="Proteomes" id="UP000184368"/>
    </source>
</evidence>
<organism evidence="11 12">
    <name type="scientific">Cnuella takakiae</name>
    <dbReference type="NCBI Taxonomy" id="1302690"/>
    <lineage>
        <taxon>Bacteria</taxon>
        <taxon>Pseudomonadati</taxon>
        <taxon>Bacteroidota</taxon>
        <taxon>Chitinophagia</taxon>
        <taxon>Chitinophagales</taxon>
        <taxon>Chitinophagaceae</taxon>
        <taxon>Cnuella</taxon>
    </lineage>
</organism>
<comment type="similarity">
    <text evidence="8">Belongs to the camello family.</text>
</comment>
<keyword evidence="12" id="KW-1185">Reference proteome</keyword>
<dbReference type="SUPFAM" id="SSF55729">
    <property type="entry name" value="Acyl-CoA N-acyltransferases (Nat)"/>
    <property type="match status" value="1"/>
</dbReference>
<comment type="subcellular location">
    <subcellularLocation>
        <location evidence="1">Membrane</location>
    </subcellularLocation>
</comment>
<keyword evidence="4" id="KW-1133">Transmembrane helix</keyword>
<dbReference type="GO" id="GO:0016020">
    <property type="term" value="C:membrane"/>
    <property type="evidence" value="ECO:0007669"/>
    <property type="project" value="UniProtKB-SubCell"/>
</dbReference>
<dbReference type="STRING" id="1302690.BUE76_14060"/>
<dbReference type="RefSeq" id="WP_073047229.1">
    <property type="nucleotide sequence ID" value="NZ_FQUO01000019.1"/>
</dbReference>
<reference evidence="11 12" key="1">
    <citation type="submission" date="2016-11" db="EMBL/GenBank/DDBJ databases">
        <authorList>
            <person name="Jaros S."/>
            <person name="Januszkiewicz K."/>
            <person name="Wedrychowicz H."/>
        </authorList>
    </citation>
    <scope>NUCLEOTIDE SEQUENCE [LARGE SCALE GENOMIC DNA]</scope>
    <source>
        <strain evidence="11 12">DSM 26897</strain>
    </source>
</reference>
<keyword evidence="5" id="KW-0472">Membrane</keyword>
<evidence type="ECO:0000256" key="5">
    <source>
        <dbReference type="ARBA" id="ARBA00023136"/>
    </source>
</evidence>
<proteinExistence type="inferred from homology"/>
<dbReference type="PANTHER" id="PTHR13947">
    <property type="entry name" value="GNAT FAMILY N-ACETYLTRANSFERASE"/>
    <property type="match status" value="1"/>
</dbReference>
<keyword evidence="3" id="KW-0812">Transmembrane</keyword>